<dbReference type="PRINTS" id="PR00368">
    <property type="entry name" value="FADPNR"/>
</dbReference>
<gene>
    <name evidence="7" type="ORF">ACFP1L_02635</name>
</gene>
<evidence type="ECO:0000256" key="3">
    <source>
        <dbReference type="ARBA" id="ARBA00022827"/>
    </source>
</evidence>
<sequence length="465" mass="49141">MAKFQFEATPLDTLQDQYDVIIIGSGSSGLVSAVQAHELGLRPVILEKMPKIGGNTTRASSGMNAAETLVQLKHHVVDSYADFYQETFVGGGKQNDPAMLDYFASHGALAIDWLAAHGIDLDDLTITGGMSVKRTHRPSSLAPIGGFLVTQLLKVVAAEKIPLFTEVTVTELLQTAGTVNGVTIQLPTGSSRQLHAPAVILATGGFGANPALIAKYRPELKDYKTTNQPGATGDGISLAEQAGAELVDMAQIQVHPTVQQDTPHAFLIGEAVRGEGAILVNDEGQRFVDELTTRKAVTAAIDQLPTKHAYLILDQAVRDRVPAINFYDSVGLVQTGTTLAALAAKLQLPANALTTTVATWNQAVADQNDAEYGRTTGMTQGLTTGPFYAIHIAPAVHYTMGGVKIKPTTQVVAKTGQVIPGLYAAGEIAGGLHGNNRIGGNSIAETVVFGRQAGQQVFRYLSKLN</sequence>
<dbReference type="NCBIfam" id="TIGR01813">
    <property type="entry name" value="flavo_cyto_c"/>
    <property type="match status" value="1"/>
</dbReference>
<evidence type="ECO:0000259" key="6">
    <source>
        <dbReference type="Pfam" id="PF00890"/>
    </source>
</evidence>
<comment type="caution">
    <text evidence="7">The sequence shown here is derived from an EMBL/GenBank/DDBJ whole genome shotgun (WGS) entry which is preliminary data.</text>
</comment>
<keyword evidence="3 5" id="KW-0274">FAD</keyword>
<dbReference type="Pfam" id="PF00890">
    <property type="entry name" value="FAD_binding_2"/>
    <property type="match status" value="1"/>
</dbReference>
<dbReference type="SUPFAM" id="SSF56425">
    <property type="entry name" value="Succinate dehydrogenase/fumarate reductase flavoprotein, catalytic domain"/>
    <property type="match status" value="1"/>
</dbReference>
<dbReference type="RefSeq" id="WP_137615087.1">
    <property type="nucleotide sequence ID" value="NZ_BJDI01000001.1"/>
</dbReference>
<keyword evidence="8" id="KW-1185">Reference proteome</keyword>
<dbReference type="SUPFAM" id="SSF51905">
    <property type="entry name" value="FAD/NAD(P)-binding domain"/>
    <property type="match status" value="1"/>
</dbReference>
<accession>A0ABW1SHN7</accession>
<dbReference type="PANTHER" id="PTHR43400">
    <property type="entry name" value="FUMARATE REDUCTASE"/>
    <property type="match status" value="1"/>
</dbReference>
<dbReference type="NCBIfam" id="NF005064">
    <property type="entry name" value="PRK06481.1"/>
    <property type="match status" value="1"/>
</dbReference>
<keyword evidence="4 5" id="KW-0560">Oxidoreductase</keyword>
<evidence type="ECO:0000313" key="8">
    <source>
        <dbReference type="Proteomes" id="UP001596171"/>
    </source>
</evidence>
<keyword evidence="2 5" id="KW-0285">Flavoprotein</keyword>
<proteinExistence type="inferred from homology"/>
<evidence type="ECO:0000256" key="2">
    <source>
        <dbReference type="ARBA" id="ARBA00022630"/>
    </source>
</evidence>
<dbReference type="Gene3D" id="3.90.700.10">
    <property type="entry name" value="Succinate dehydrogenase/fumarate reductase flavoprotein, catalytic domain"/>
    <property type="match status" value="1"/>
</dbReference>
<comment type="cofactor">
    <cofactor evidence="1">
        <name>FAD</name>
        <dbReference type="ChEBI" id="CHEBI:57692"/>
    </cofactor>
</comment>
<dbReference type="InterPro" id="IPR010960">
    <property type="entry name" value="Flavocytochrome_c"/>
</dbReference>
<evidence type="ECO:0000256" key="1">
    <source>
        <dbReference type="ARBA" id="ARBA00001974"/>
    </source>
</evidence>
<dbReference type="Gene3D" id="3.50.50.60">
    <property type="entry name" value="FAD/NAD(P)-binding domain"/>
    <property type="match status" value="1"/>
</dbReference>
<evidence type="ECO:0000313" key="7">
    <source>
        <dbReference type="EMBL" id="MFC6200793.1"/>
    </source>
</evidence>
<dbReference type="InterPro" id="IPR003953">
    <property type="entry name" value="FAD-dep_OxRdtase_2_FAD-bd"/>
</dbReference>
<name>A0ABW1SHN7_9LACO</name>
<dbReference type="Proteomes" id="UP001596171">
    <property type="component" value="Unassembled WGS sequence"/>
</dbReference>
<organism evidence="7 8">
    <name type="scientific">Lactiplantibacillus nangangensis</name>
    <dbReference type="NCBI Taxonomy" id="2559917"/>
    <lineage>
        <taxon>Bacteria</taxon>
        <taxon>Bacillati</taxon>
        <taxon>Bacillota</taxon>
        <taxon>Bacilli</taxon>
        <taxon>Lactobacillales</taxon>
        <taxon>Lactobacillaceae</taxon>
        <taxon>Lactiplantibacillus</taxon>
    </lineage>
</organism>
<reference evidence="8" key="1">
    <citation type="journal article" date="2019" name="Int. J. Syst. Evol. Microbiol.">
        <title>The Global Catalogue of Microorganisms (GCM) 10K type strain sequencing project: providing services to taxonomists for standard genome sequencing and annotation.</title>
        <authorList>
            <consortium name="The Broad Institute Genomics Platform"/>
            <consortium name="The Broad Institute Genome Sequencing Center for Infectious Disease"/>
            <person name="Wu L."/>
            <person name="Ma J."/>
        </authorList>
    </citation>
    <scope>NUCLEOTIDE SEQUENCE [LARGE SCALE GENOMIC DNA]</scope>
    <source>
        <strain evidence="8">CCM 8930</strain>
    </source>
</reference>
<dbReference type="InterPro" id="IPR050315">
    <property type="entry name" value="FAD-oxidoreductase_2"/>
</dbReference>
<feature type="domain" description="FAD-dependent oxidoreductase 2 FAD-binding" evidence="6">
    <location>
        <begin position="19"/>
        <end position="443"/>
    </location>
</feature>
<dbReference type="PANTHER" id="PTHR43400:SF7">
    <property type="entry name" value="FAD-DEPENDENT OXIDOREDUCTASE 2 FAD BINDING DOMAIN-CONTAINING PROTEIN"/>
    <property type="match status" value="1"/>
</dbReference>
<dbReference type="InterPro" id="IPR027477">
    <property type="entry name" value="Succ_DH/fumarate_Rdtase_cat_sf"/>
</dbReference>
<dbReference type="InterPro" id="IPR036188">
    <property type="entry name" value="FAD/NAD-bd_sf"/>
</dbReference>
<comment type="similarity">
    <text evidence="5">Belongs to the FAD-dependent oxidoreductase 2 family. FRD/SDH subfamily.</text>
</comment>
<dbReference type="EMBL" id="JBHSSE010000003">
    <property type="protein sequence ID" value="MFC6200793.1"/>
    <property type="molecule type" value="Genomic_DNA"/>
</dbReference>
<evidence type="ECO:0000256" key="4">
    <source>
        <dbReference type="ARBA" id="ARBA00023002"/>
    </source>
</evidence>
<evidence type="ECO:0000256" key="5">
    <source>
        <dbReference type="RuleBase" id="RU366062"/>
    </source>
</evidence>
<protein>
    <submittedName>
        <fullName evidence="7">Flavocytochrome c</fullName>
    </submittedName>
</protein>